<dbReference type="GeneID" id="54345908"/>
<sequence length="170" mass="19229">MMTMWAKASLTLVVPESKKRMTRRRFERLTFRRHLNWNLTRYHCAIGPVNRVIRFDKGFVTTVLFILSKSCPTTCQHGLSRMSQCTSFEINACNLFCAVQPALLSYQFQCGKQPCFNPTTPHCLAQASARTAAQQRVPMCRQSASLHISSDLAAVSVCPYRTTGRSGSFR</sequence>
<dbReference type="Proteomes" id="UP000800082">
    <property type="component" value="Unassembled WGS sequence"/>
</dbReference>
<dbReference type="EMBL" id="ML978977">
    <property type="protein sequence ID" value="KAF1926384.1"/>
    <property type="molecule type" value="Genomic_DNA"/>
</dbReference>
<name>A0A6A5RH20_9PLEO</name>
<dbReference type="AlphaFoldDB" id="A0A6A5RH20"/>
<proteinExistence type="predicted"/>
<reference evidence="1" key="1">
    <citation type="journal article" date="2020" name="Stud. Mycol.">
        <title>101 Dothideomycetes genomes: a test case for predicting lifestyles and emergence of pathogens.</title>
        <authorList>
            <person name="Haridas S."/>
            <person name="Albert R."/>
            <person name="Binder M."/>
            <person name="Bloem J."/>
            <person name="Labutti K."/>
            <person name="Salamov A."/>
            <person name="Andreopoulos B."/>
            <person name="Baker S."/>
            <person name="Barry K."/>
            <person name="Bills G."/>
            <person name="Bluhm B."/>
            <person name="Cannon C."/>
            <person name="Castanera R."/>
            <person name="Culley D."/>
            <person name="Daum C."/>
            <person name="Ezra D."/>
            <person name="Gonzalez J."/>
            <person name="Henrissat B."/>
            <person name="Kuo A."/>
            <person name="Liang C."/>
            <person name="Lipzen A."/>
            <person name="Lutzoni F."/>
            <person name="Magnuson J."/>
            <person name="Mondo S."/>
            <person name="Nolan M."/>
            <person name="Ohm R."/>
            <person name="Pangilinan J."/>
            <person name="Park H.-J."/>
            <person name="Ramirez L."/>
            <person name="Alfaro M."/>
            <person name="Sun H."/>
            <person name="Tritt A."/>
            <person name="Yoshinaga Y."/>
            <person name="Zwiers L.-H."/>
            <person name="Turgeon B."/>
            <person name="Goodwin S."/>
            <person name="Spatafora J."/>
            <person name="Crous P."/>
            <person name="Grigoriev I."/>
        </authorList>
    </citation>
    <scope>NUCLEOTIDE SEQUENCE</scope>
    <source>
        <strain evidence="1">CBS 183.55</strain>
    </source>
</reference>
<keyword evidence="2" id="KW-1185">Reference proteome</keyword>
<evidence type="ECO:0000313" key="1">
    <source>
        <dbReference type="EMBL" id="KAF1926384.1"/>
    </source>
</evidence>
<protein>
    <submittedName>
        <fullName evidence="1">Uncharacterized protein</fullName>
    </submittedName>
</protein>
<evidence type="ECO:0000313" key="2">
    <source>
        <dbReference type="Proteomes" id="UP000800082"/>
    </source>
</evidence>
<dbReference type="RefSeq" id="XP_033446636.1">
    <property type="nucleotide sequence ID" value="XM_033588261.1"/>
</dbReference>
<organism evidence="1 2">
    <name type="scientific">Didymella exigua CBS 183.55</name>
    <dbReference type="NCBI Taxonomy" id="1150837"/>
    <lineage>
        <taxon>Eukaryota</taxon>
        <taxon>Fungi</taxon>
        <taxon>Dikarya</taxon>
        <taxon>Ascomycota</taxon>
        <taxon>Pezizomycotina</taxon>
        <taxon>Dothideomycetes</taxon>
        <taxon>Pleosporomycetidae</taxon>
        <taxon>Pleosporales</taxon>
        <taxon>Pleosporineae</taxon>
        <taxon>Didymellaceae</taxon>
        <taxon>Didymella</taxon>
    </lineage>
</organism>
<gene>
    <name evidence="1" type="ORF">M421DRAFT_215338</name>
</gene>
<accession>A0A6A5RH20</accession>